<evidence type="ECO:0000259" key="9">
    <source>
        <dbReference type="Pfam" id="PF13813"/>
    </source>
</evidence>
<organism evidence="10 11">
    <name type="scientific">Fusarium equiseti</name>
    <name type="common">Fusarium scirpi</name>
    <dbReference type="NCBI Taxonomy" id="61235"/>
    <lineage>
        <taxon>Eukaryota</taxon>
        <taxon>Fungi</taxon>
        <taxon>Dikarya</taxon>
        <taxon>Ascomycota</taxon>
        <taxon>Pezizomycotina</taxon>
        <taxon>Sordariomycetes</taxon>
        <taxon>Hypocreomycetidae</taxon>
        <taxon>Hypocreales</taxon>
        <taxon>Nectriaceae</taxon>
        <taxon>Fusarium</taxon>
        <taxon>Fusarium incarnatum-equiseti species complex</taxon>
    </lineage>
</organism>
<feature type="transmembrane region" description="Helical" evidence="8">
    <location>
        <begin position="35"/>
        <end position="56"/>
    </location>
</feature>
<comment type="similarity">
    <text evidence="3">Belongs to the wax synthase family.</text>
</comment>
<dbReference type="GO" id="GO:0006629">
    <property type="term" value="P:lipid metabolic process"/>
    <property type="evidence" value="ECO:0007669"/>
    <property type="project" value="InterPro"/>
</dbReference>
<dbReference type="Pfam" id="PF13813">
    <property type="entry name" value="MBOAT_2"/>
    <property type="match status" value="1"/>
</dbReference>
<keyword evidence="4" id="KW-0808">Transferase</keyword>
<keyword evidence="7 8" id="KW-0472">Membrane</keyword>
<accession>A0A8J2IVX8</accession>
<feature type="domain" description="Wax synthase" evidence="9">
    <location>
        <begin position="228"/>
        <end position="311"/>
    </location>
</feature>
<evidence type="ECO:0000313" key="11">
    <source>
        <dbReference type="Proteomes" id="UP000693738"/>
    </source>
</evidence>
<evidence type="ECO:0000256" key="4">
    <source>
        <dbReference type="ARBA" id="ARBA00022679"/>
    </source>
</evidence>
<protein>
    <recommendedName>
        <fullName evidence="9">Wax synthase domain-containing protein</fullName>
    </recommendedName>
</protein>
<dbReference type="Proteomes" id="UP000693738">
    <property type="component" value="Unassembled WGS sequence"/>
</dbReference>
<dbReference type="GO" id="GO:0008374">
    <property type="term" value="F:O-acyltransferase activity"/>
    <property type="evidence" value="ECO:0007669"/>
    <property type="project" value="InterPro"/>
</dbReference>
<feature type="transmembrane region" description="Helical" evidence="8">
    <location>
        <begin position="314"/>
        <end position="336"/>
    </location>
</feature>
<feature type="transmembrane region" description="Helical" evidence="8">
    <location>
        <begin position="282"/>
        <end position="302"/>
    </location>
</feature>
<gene>
    <name evidence="10" type="ORF">FEQUK3_LOCUS6890</name>
</gene>
<evidence type="ECO:0000256" key="8">
    <source>
        <dbReference type="SAM" id="Phobius"/>
    </source>
</evidence>
<dbReference type="AlphaFoldDB" id="A0A8J2IVX8"/>
<feature type="transmembrane region" description="Helical" evidence="8">
    <location>
        <begin position="343"/>
        <end position="363"/>
    </location>
</feature>
<dbReference type="PANTHER" id="PTHR31595:SF57">
    <property type="entry name" value="OS04G0481900 PROTEIN"/>
    <property type="match status" value="1"/>
</dbReference>
<comment type="caution">
    <text evidence="10">The sequence shown here is derived from an EMBL/GenBank/DDBJ whole genome shotgun (WGS) entry which is preliminary data.</text>
</comment>
<dbReference type="InterPro" id="IPR032805">
    <property type="entry name" value="Wax_synthase_dom"/>
</dbReference>
<keyword evidence="5 8" id="KW-0812">Transmembrane</keyword>
<proteinExistence type="inferred from homology"/>
<dbReference type="PANTHER" id="PTHR31595">
    <property type="entry name" value="LONG-CHAIN-ALCOHOL O-FATTY-ACYLTRANSFERASE 3-RELATED"/>
    <property type="match status" value="1"/>
</dbReference>
<dbReference type="InterPro" id="IPR044851">
    <property type="entry name" value="Wax_synthase"/>
</dbReference>
<sequence>MESLPATLGLRIWSIISIYLFIFSSTVILTLQNAILLRLTALATLCYLNYVFHLAILETSMTTTQKCAVCNMSWGFWVSGAEQLLLSRFHAEDLIDKSEGRVSKLTLLWRGVKLYFNLRRVGVRGEISTRKRQPRSRVQLLRSKTIELLCLYLILDVAMSAPLPEGHLISREKETLFNLSSLSSEDIGFRLVGTMGYWMLSFVCNRFNNACAAILSLALRLSQPEESPSLNGTIGACYTIRGFWGTFWHQLYRRQLTGWGDFIPDKVLGLRRGGLLSRYTRLTPAFLLSGLMHHPMVSVFSLGTDDTWSCEKFFVLQAFGIMAEDVVQAMAGGLAIPGPFRRVLGYMWVAVFLVWSIPVWMYPPMRQGDSGQMVPFSLVGLLK</sequence>
<comment type="pathway">
    <text evidence="2">Secondary metabolite biosynthesis.</text>
</comment>
<evidence type="ECO:0000256" key="3">
    <source>
        <dbReference type="ARBA" id="ARBA00007282"/>
    </source>
</evidence>
<evidence type="ECO:0000256" key="1">
    <source>
        <dbReference type="ARBA" id="ARBA00004141"/>
    </source>
</evidence>
<reference evidence="10" key="1">
    <citation type="submission" date="2021-05" db="EMBL/GenBank/DDBJ databases">
        <authorList>
            <person name="Khan N."/>
        </authorList>
    </citation>
    <scope>NUCLEOTIDE SEQUENCE</scope>
</reference>
<evidence type="ECO:0000313" key="10">
    <source>
        <dbReference type="EMBL" id="CAG7561122.1"/>
    </source>
</evidence>
<evidence type="ECO:0000256" key="7">
    <source>
        <dbReference type="ARBA" id="ARBA00023136"/>
    </source>
</evidence>
<dbReference type="EMBL" id="CAJSTJ010000140">
    <property type="protein sequence ID" value="CAG7561122.1"/>
    <property type="molecule type" value="Genomic_DNA"/>
</dbReference>
<evidence type="ECO:0000256" key="6">
    <source>
        <dbReference type="ARBA" id="ARBA00022989"/>
    </source>
</evidence>
<name>A0A8J2IVX8_FUSEQ</name>
<evidence type="ECO:0000256" key="5">
    <source>
        <dbReference type="ARBA" id="ARBA00022692"/>
    </source>
</evidence>
<keyword evidence="6 8" id="KW-1133">Transmembrane helix</keyword>
<dbReference type="GO" id="GO:0016020">
    <property type="term" value="C:membrane"/>
    <property type="evidence" value="ECO:0007669"/>
    <property type="project" value="UniProtKB-SubCell"/>
</dbReference>
<feature type="transmembrane region" description="Helical" evidence="8">
    <location>
        <begin position="12"/>
        <end position="29"/>
    </location>
</feature>
<evidence type="ECO:0000256" key="2">
    <source>
        <dbReference type="ARBA" id="ARBA00005179"/>
    </source>
</evidence>
<comment type="subcellular location">
    <subcellularLocation>
        <location evidence="1">Membrane</location>
        <topology evidence="1">Multi-pass membrane protein</topology>
    </subcellularLocation>
</comment>